<dbReference type="HOGENOM" id="CLU_015869_1_1_7"/>
<accession>C5ZWZ8</accession>
<dbReference type="GO" id="GO:0046872">
    <property type="term" value="F:metal ion binding"/>
    <property type="evidence" value="ECO:0007669"/>
    <property type="project" value="UniProtKB-KW"/>
</dbReference>
<dbReference type="RefSeq" id="WP_006655655.1">
    <property type="nucleotide sequence ID" value="NZ_CM000776.2"/>
</dbReference>
<dbReference type="EMBL" id="CM000776">
    <property type="protein sequence ID" value="EES89666.1"/>
    <property type="molecule type" value="Genomic_DNA"/>
</dbReference>
<organism evidence="8 9">
    <name type="scientific">Helicobacter canadensis MIT 98-5491</name>
    <dbReference type="NCBI Taxonomy" id="537970"/>
    <lineage>
        <taxon>Bacteria</taxon>
        <taxon>Pseudomonadati</taxon>
        <taxon>Campylobacterota</taxon>
        <taxon>Epsilonproteobacteria</taxon>
        <taxon>Campylobacterales</taxon>
        <taxon>Helicobacteraceae</taxon>
        <taxon>Helicobacter</taxon>
    </lineage>
</organism>
<dbReference type="PANTHER" id="PTHR11136">
    <property type="entry name" value="FOLYLPOLYGLUTAMATE SYNTHASE-RELATED"/>
    <property type="match status" value="1"/>
</dbReference>
<dbReference type="Proteomes" id="UP000007032">
    <property type="component" value="Chromosome"/>
</dbReference>
<dbReference type="GO" id="GO:0005524">
    <property type="term" value="F:ATP binding"/>
    <property type="evidence" value="ECO:0007669"/>
    <property type="project" value="UniProtKB-KW"/>
</dbReference>
<dbReference type="SUPFAM" id="SSF53623">
    <property type="entry name" value="MurD-like peptide ligases, catalytic domain"/>
    <property type="match status" value="1"/>
</dbReference>
<dbReference type="GO" id="GO:0005737">
    <property type="term" value="C:cytoplasm"/>
    <property type="evidence" value="ECO:0007669"/>
    <property type="project" value="TreeGrafter"/>
</dbReference>
<evidence type="ECO:0000256" key="6">
    <source>
        <dbReference type="ARBA" id="ARBA00022842"/>
    </source>
</evidence>
<keyword evidence="9" id="KW-1185">Reference proteome</keyword>
<evidence type="ECO:0000313" key="9">
    <source>
        <dbReference type="Proteomes" id="UP000007032"/>
    </source>
</evidence>
<evidence type="ECO:0000256" key="1">
    <source>
        <dbReference type="ARBA" id="ARBA00008276"/>
    </source>
</evidence>
<dbReference type="OrthoDB" id="9809356at2"/>
<keyword evidence="5" id="KW-0067">ATP-binding</keyword>
<keyword evidence="2" id="KW-0436">Ligase</keyword>
<dbReference type="InterPro" id="IPR036565">
    <property type="entry name" value="Mur-like_cat_sf"/>
</dbReference>
<evidence type="ECO:0000256" key="4">
    <source>
        <dbReference type="ARBA" id="ARBA00022741"/>
    </source>
</evidence>
<dbReference type="Gene3D" id="3.40.1190.10">
    <property type="entry name" value="Mur-like, catalytic domain"/>
    <property type="match status" value="1"/>
</dbReference>
<dbReference type="AlphaFoldDB" id="C5ZWZ8"/>
<name>C5ZWZ8_9HELI</name>
<evidence type="ECO:0000259" key="7">
    <source>
        <dbReference type="Pfam" id="PF08245"/>
    </source>
</evidence>
<dbReference type="NCBIfam" id="TIGR01499">
    <property type="entry name" value="folC"/>
    <property type="match status" value="1"/>
</dbReference>
<keyword evidence="4" id="KW-0547">Nucleotide-binding</keyword>
<keyword evidence="6" id="KW-0460">Magnesium</keyword>
<dbReference type="InterPro" id="IPR013221">
    <property type="entry name" value="Mur_ligase_cen"/>
</dbReference>
<evidence type="ECO:0000256" key="5">
    <source>
        <dbReference type="ARBA" id="ARBA00022840"/>
    </source>
</evidence>
<evidence type="ECO:0000256" key="3">
    <source>
        <dbReference type="ARBA" id="ARBA00022723"/>
    </source>
</evidence>
<dbReference type="UniPathway" id="UPA00077">
    <property type="reaction ID" value="UER00157"/>
</dbReference>
<dbReference type="GO" id="GO:0004326">
    <property type="term" value="F:tetrahydrofolylpolyglutamate synthase activity"/>
    <property type="evidence" value="ECO:0007669"/>
    <property type="project" value="InterPro"/>
</dbReference>
<reference evidence="8 9" key="1">
    <citation type="journal article" date="2009" name="J. Bacteriol.">
        <title>Genome sequence of the emerging pathogen Helicobacter canadensis.</title>
        <authorList>
            <person name="Loman N.J."/>
            <person name="Snyder L.A."/>
            <person name="Linton J.D."/>
            <person name="Langdon R."/>
            <person name="Lawson A.J."/>
            <person name="Weinstock G.M."/>
            <person name="Wren B.W."/>
            <person name="Pallen M.J."/>
        </authorList>
    </citation>
    <scope>NUCLEOTIDE SEQUENCE [LARGE SCALE GENOMIC DNA]</scope>
    <source>
        <strain evidence="8 9">MIT 98-5491</strain>
    </source>
</reference>
<comment type="similarity">
    <text evidence="1">Belongs to the folylpolyglutamate synthase family.</text>
</comment>
<dbReference type="STRING" id="537970.HCAN_0952"/>
<sequence>MNELEKFLEKKGAEYAPFDPKRAPKILKTLNIPFLKPKVIHIIGTNGKGSTGRFLALMLYQQGFNVGHFTSPHLFGLEERFWNNGKNIALEKLEQAFLEFDTTLLKEASYFEILTFLALKVFRECDYLVLEAGLGGEFDSTTTCVKRDLTLFSAIDIDHQEFLGESLEEIAKTKLNAMAKRAILGIQVHSSVVDIAQKIAQKKQTELLVLDSKSLLPSIKAYCKKHHYARFQEENLALAYSGFKALGFDMNLGELKELDLQGRAQQIAPNIWLDVLHNPNGARAILENFSKEKYILVYNSYLDKNPKEILKILKPIIKRVEIIEISSSRRIPKEQLEDILRGLDLEFIDFCSIQKDEKYLVCGSFCVVAEFLKRRQLWQ</sequence>
<dbReference type="Gene3D" id="3.90.190.20">
    <property type="entry name" value="Mur ligase, C-terminal domain"/>
    <property type="match status" value="1"/>
</dbReference>
<dbReference type="InterPro" id="IPR001645">
    <property type="entry name" value="Folylpolyglutamate_synth"/>
</dbReference>
<feature type="domain" description="Mur ligase central" evidence="7">
    <location>
        <begin position="44"/>
        <end position="204"/>
    </location>
</feature>
<dbReference type="eggNOG" id="COG0285">
    <property type="taxonomic scope" value="Bacteria"/>
</dbReference>
<dbReference type="GO" id="GO:0008841">
    <property type="term" value="F:dihydrofolate synthase activity"/>
    <property type="evidence" value="ECO:0007669"/>
    <property type="project" value="TreeGrafter"/>
</dbReference>
<gene>
    <name evidence="8" type="primary">folC</name>
    <name evidence="8" type="ORF">HCAN_0952</name>
</gene>
<dbReference type="InterPro" id="IPR036615">
    <property type="entry name" value="Mur_ligase_C_dom_sf"/>
</dbReference>
<dbReference type="Pfam" id="PF08245">
    <property type="entry name" value="Mur_ligase_M"/>
    <property type="match status" value="1"/>
</dbReference>
<keyword evidence="3" id="KW-0479">Metal-binding</keyword>
<protein>
    <submittedName>
        <fullName evidence="8">Folylpolyglutamate synthase folC</fullName>
    </submittedName>
</protein>
<proteinExistence type="inferred from homology"/>
<evidence type="ECO:0000256" key="2">
    <source>
        <dbReference type="ARBA" id="ARBA00022598"/>
    </source>
</evidence>
<dbReference type="SUPFAM" id="SSF53244">
    <property type="entry name" value="MurD-like peptide ligases, peptide-binding domain"/>
    <property type="match status" value="1"/>
</dbReference>
<dbReference type="GO" id="GO:0046654">
    <property type="term" value="P:tetrahydrofolate biosynthetic process"/>
    <property type="evidence" value="ECO:0007669"/>
    <property type="project" value="UniProtKB-UniPathway"/>
</dbReference>
<evidence type="ECO:0000313" key="8">
    <source>
        <dbReference type="EMBL" id="EES89666.1"/>
    </source>
</evidence>
<dbReference type="PANTHER" id="PTHR11136:SF0">
    <property type="entry name" value="DIHYDROFOLATE SYNTHETASE-RELATED"/>
    <property type="match status" value="1"/>
</dbReference>